<organism evidence="3 4">
    <name type="scientific">Rehmannia glutinosa</name>
    <name type="common">Chinese foxglove</name>
    <dbReference type="NCBI Taxonomy" id="99300"/>
    <lineage>
        <taxon>Eukaryota</taxon>
        <taxon>Viridiplantae</taxon>
        <taxon>Streptophyta</taxon>
        <taxon>Embryophyta</taxon>
        <taxon>Tracheophyta</taxon>
        <taxon>Spermatophyta</taxon>
        <taxon>Magnoliopsida</taxon>
        <taxon>eudicotyledons</taxon>
        <taxon>Gunneridae</taxon>
        <taxon>Pentapetalae</taxon>
        <taxon>asterids</taxon>
        <taxon>lamiids</taxon>
        <taxon>Lamiales</taxon>
        <taxon>Orobanchaceae</taxon>
        <taxon>Rehmannieae</taxon>
        <taxon>Rehmannia</taxon>
    </lineage>
</organism>
<dbReference type="Gene3D" id="3.30.420.10">
    <property type="entry name" value="Ribonuclease H-like superfamily/Ribonuclease H"/>
    <property type="match status" value="1"/>
</dbReference>
<sequence>MPDHIAREIFKIPLIHIGCKDRIAWHYSANGKYSVKSGYRVALSLSAQTLNCPGQSGSPSPLWKWIWNLEVPPKVRVFMWKTAHGRLPVRAALHRRSTDTTPYCQRCGTTIETVEHTLRDCPWSQFFWRASPLRLDNLLHTTTASIADMLMVISKMNNNDGECLFAMLLWALWRARNVLIFQGKEMSHMQCFDIALRCLNDFQSNKLRGRKQPAMPQQMDWTPPPEGHFKINTDASVMKNEGTGLGAVLRDHAGNILHTRSEHLTVDYSVEIAEALACRKGLLLARDLHLDHIQLETDCMKVVQAHNSHQSDLSYFGTIINDIRSIGNSFSSFSVIFTRRTANTIAHNLAKFAFSNSCNGFYSGSLPPELDFLYFAEDFSSES</sequence>
<dbReference type="InterPro" id="IPR036397">
    <property type="entry name" value="RNaseH_sf"/>
</dbReference>
<dbReference type="Pfam" id="PF13966">
    <property type="entry name" value="zf-RVT"/>
    <property type="match status" value="1"/>
</dbReference>
<dbReference type="Proteomes" id="UP001318860">
    <property type="component" value="Unassembled WGS sequence"/>
</dbReference>
<feature type="domain" description="Reverse transcriptase zinc-binding" evidence="2">
    <location>
        <begin position="33"/>
        <end position="128"/>
    </location>
</feature>
<keyword evidence="4" id="KW-1185">Reference proteome</keyword>
<dbReference type="InterPro" id="IPR052929">
    <property type="entry name" value="RNase_H-like_EbsB-rel"/>
</dbReference>
<evidence type="ECO:0000313" key="3">
    <source>
        <dbReference type="EMBL" id="KAK6136178.1"/>
    </source>
</evidence>
<dbReference type="Pfam" id="PF13456">
    <property type="entry name" value="RVT_3"/>
    <property type="match status" value="1"/>
</dbReference>
<dbReference type="InterPro" id="IPR044730">
    <property type="entry name" value="RNase_H-like_dom_plant"/>
</dbReference>
<feature type="domain" description="RNase H type-1" evidence="1">
    <location>
        <begin position="232"/>
        <end position="353"/>
    </location>
</feature>
<dbReference type="InterPro" id="IPR002156">
    <property type="entry name" value="RNaseH_domain"/>
</dbReference>
<protein>
    <submittedName>
        <fullName evidence="3">Uncharacterized protein</fullName>
    </submittedName>
</protein>
<comment type="caution">
    <text evidence="3">The sequence shown here is derived from an EMBL/GenBank/DDBJ whole genome shotgun (WGS) entry which is preliminary data.</text>
</comment>
<dbReference type="InterPro" id="IPR026960">
    <property type="entry name" value="RVT-Znf"/>
</dbReference>
<dbReference type="SUPFAM" id="SSF53098">
    <property type="entry name" value="Ribonuclease H-like"/>
    <property type="match status" value="1"/>
</dbReference>
<dbReference type="CDD" id="cd06222">
    <property type="entry name" value="RNase_H_like"/>
    <property type="match status" value="1"/>
</dbReference>
<gene>
    <name evidence="3" type="ORF">DH2020_030069</name>
</gene>
<dbReference type="PANTHER" id="PTHR47074:SF48">
    <property type="entry name" value="POLYNUCLEOTIDYL TRANSFERASE, RIBONUCLEASE H-LIKE SUPERFAMILY PROTEIN"/>
    <property type="match status" value="1"/>
</dbReference>
<reference evidence="3 4" key="1">
    <citation type="journal article" date="2021" name="Comput. Struct. Biotechnol. J.">
        <title>De novo genome assembly of the potent medicinal plant Rehmannia glutinosa using nanopore technology.</title>
        <authorList>
            <person name="Ma L."/>
            <person name="Dong C."/>
            <person name="Song C."/>
            <person name="Wang X."/>
            <person name="Zheng X."/>
            <person name="Niu Y."/>
            <person name="Chen S."/>
            <person name="Feng W."/>
        </authorList>
    </citation>
    <scope>NUCLEOTIDE SEQUENCE [LARGE SCALE GENOMIC DNA]</scope>
    <source>
        <strain evidence="3">DH-2019</strain>
    </source>
</reference>
<evidence type="ECO:0000313" key="4">
    <source>
        <dbReference type="Proteomes" id="UP001318860"/>
    </source>
</evidence>
<evidence type="ECO:0000259" key="1">
    <source>
        <dbReference type="Pfam" id="PF13456"/>
    </source>
</evidence>
<evidence type="ECO:0000259" key="2">
    <source>
        <dbReference type="Pfam" id="PF13966"/>
    </source>
</evidence>
<name>A0ABR0VLS2_REHGL</name>
<dbReference type="PANTHER" id="PTHR47074">
    <property type="entry name" value="BNAC02G40300D PROTEIN"/>
    <property type="match status" value="1"/>
</dbReference>
<dbReference type="EMBL" id="JABTTQ020001050">
    <property type="protein sequence ID" value="KAK6136178.1"/>
    <property type="molecule type" value="Genomic_DNA"/>
</dbReference>
<accession>A0ABR0VLS2</accession>
<dbReference type="InterPro" id="IPR012337">
    <property type="entry name" value="RNaseH-like_sf"/>
</dbReference>
<proteinExistence type="predicted"/>